<organism evidence="2 3">
    <name type="scientific">Klebsormidium nitens</name>
    <name type="common">Green alga</name>
    <name type="synonym">Ulothrix nitens</name>
    <dbReference type="NCBI Taxonomy" id="105231"/>
    <lineage>
        <taxon>Eukaryota</taxon>
        <taxon>Viridiplantae</taxon>
        <taxon>Streptophyta</taxon>
        <taxon>Klebsormidiophyceae</taxon>
        <taxon>Klebsormidiales</taxon>
        <taxon>Klebsormidiaceae</taxon>
        <taxon>Klebsormidium</taxon>
    </lineage>
</organism>
<accession>A0A1Y1IGJ6</accession>
<sequence>MRQACRVAKDKAAALRCYCIEAGLLKLPVRAKVGKTRQACPKDVNRKRRSLEASLQKLFAKGRANGAGVEEFVWGISYGDGSIRIDLTTLLSKHLTVPERKAAVTSLGPVCSPPMAVTSFTAAFGPASGRLAWWPPVVPLLKAWKLKAEETIAVLEAMARNIVTHFGAGTTMSEEEQKRGCLEVFKRCVVGAHVAAGLKGSDSQKVAIFELIGEKALMTWQLPEASGQGQEGCDSGALRQPPAPRRVRRTKAQMGPQPFPCPHCIGEYSTAAAVRAHRCKARSGAQPNTESPETEAPAPEGAHHGRGASPSSNGGEGDHWDDGPDGALDELIEEVERDGAQGTAVSEGTVLAQPAAAEFLQAVQAFAAPFEQDANAPFHLLKLLKDLLDKGDVGRDFLYVLHTMQGVGTVSTRLLKAGLGLAVPTDTLLIEAHTEVVVKYLRPGSGNWPKFVEQCELLEDLAENMGGELAERWSCFQRAIINPLLASELVVRFNQESFFGNLRAFVERANGALQGHQRLGQHGVAPSVQHEKGQRDGAPSAQPDGGQPEKASSPKTVGGQPDKTPSAKAGVAPSIRAFSTQPGGGGADKASSPIPGGGPITARGPLDKRPSAQHGGAPGERRGGAPGERAPGTQPGGGRPDKASGPNPAGGPPEKMPSAQLGGKPCIGERDVSAMSGWGISVVREGKLVEERSQGPGLPNQVAQRKGAVLKTCQVESEVRSHG</sequence>
<dbReference type="AlphaFoldDB" id="A0A1Y1IGJ6"/>
<keyword evidence="3" id="KW-1185">Reference proteome</keyword>
<feature type="region of interest" description="Disordered" evidence="1">
    <location>
        <begin position="279"/>
        <end position="326"/>
    </location>
</feature>
<feature type="region of interest" description="Disordered" evidence="1">
    <location>
        <begin position="523"/>
        <end position="670"/>
    </location>
</feature>
<feature type="region of interest" description="Disordered" evidence="1">
    <location>
        <begin position="226"/>
        <end position="254"/>
    </location>
</feature>
<name>A0A1Y1IGJ6_KLENI</name>
<feature type="compositionally biased region" description="Low complexity" evidence="1">
    <location>
        <begin position="287"/>
        <end position="300"/>
    </location>
</feature>
<dbReference type="EMBL" id="DF237534">
    <property type="protein sequence ID" value="GAQ89980.1"/>
    <property type="molecule type" value="Genomic_DNA"/>
</dbReference>
<evidence type="ECO:0000313" key="2">
    <source>
        <dbReference type="EMBL" id="GAQ89980.1"/>
    </source>
</evidence>
<protein>
    <submittedName>
        <fullName evidence="2">Uncharacterized protein</fullName>
    </submittedName>
</protein>
<proteinExistence type="predicted"/>
<reference evidence="2 3" key="1">
    <citation type="journal article" date="2014" name="Nat. Commun.">
        <title>Klebsormidium flaccidum genome reveals primary factors for plant terrestrial adaptation.</title>
        <authorList>
            <person name="Hori K."/>
            <person name="Maruyama F."/>
            <person name="Fujisawa T."/>
            <person name="Togashi T."/>
            <person name="Yamamoto N."/>
            <person name="Seo M."/>
            <person name="Sato S."/>
            <person name="Yamada T."/>
            <person name="Mori H."/>
            <person name="Tajima N."/>
            <person name="Moriyama T."/>
            <person name="Ikeuchi M."/>
            <person name="Watanabe M."/>
            <person name="Wada H."/>
            <person name="Kobayashi K."/>
            <person name="Saito M."/>
            <person name="Masuda T."/>
            <person name="Sasaki-Sekimoto Y."/>
            <person name="Mashiguchi K."/>
            <person name="Awai K."/>
            <person name="Shimojima M."/>
            <person name="Masuda S."/>
            <person name="Iwai M."/>
            <person name="Nobusawa T."/>
            <person name="Narise T."/>
            <person name="Kondo S."/>
            <person name="Saito H."/>
            <person name="Sato R."/>
            <person name="Murakawa M."/>
            <person name="Ihara Y."/>
            <person name="Oshima-Yamada Y."/>
            <person name="Ohtaka K."/>
            <person name="Satoh M."/>
            <person name="Sonobe K."/>
            <person name="Ishii M."/>
            <person name="Ohtani R."/>
            <person name="Kanamori-Sato M."/>
            <person name="Honoki R."/>
            <person name="Miyazaki D."/>
            <person name="Mochizuki H."/>
            <person name="Umetsu J."/>
            <person name="Higashi K."/>
            <person name="Shibata D."/>
            <person name="Kamiya Y."/>
            <person name="Sato N."/>
            <person name="Nakamura Y."/>
            <person name="Tabata S."/>
            <person name="Ida S."/>
            <person name="Kurokawa K."/>
            <person name="Ohta H."/>
        </authorList>
    </citation>
    <scope>NUCLEOTIDE SEQUENCE [LARGE SCALE GENOMIC DNA]</scope>
    <source>
        <strain evidence="2 3">NIES-2285</strain>
    </source>
</reference>
<dbReference type="Proteomes" id="UP000054558">
    <property type="component" value="Unassembled WGS sequence"/>
</dbReference>
<evidence type="ECO:0000313" key="3">
    <source>
        <dbReference type="Proteomes" id="UP000054558"/>
    </source>
</evidence>
<gene>
    <name evidence="2" type="ORF">KFL_005850040</name>
</gene>
<evidence type="ECO:0000256" key="1">
    <source>
        <dbReference type="SAM" id="MobiDB-lite"/>
    </source>
</evidence>